<dbReference type="EMBL" id="JBIMZQ010000034">
    <property type="protein sequence ID" value="KAL3661853.1"/>
    <property type="molecule type" value="Genomic_DNA"/>
</dbReference>
<gene>
    <name evidence="2" type="ORF">V7S43_013143</name>
    <name evidence="3" type="ORF">V7S43_013147</name>
</gene>
<evidence type="ECO:0000313" key="3">
    <source>
        <dbReference type="EMBL" id="KAL3661853.1"/>
    </source>
</evidence>
<proteinExistence type="predicted"/>
<evidence type="ECO:0000313" key="2">
    <source>
        <dbReference type="EMBL" id="KAL3661849.1"/>
    </source>
</evidence>
<dbReference type="InterPro" id="IPR049945">
    <property type="entry name" value="AAA_22"/>
</dbReference>
<evidence type="ECO:0000313" key="4">
    <source>
        <dbReference type="Proteomes" id="UP001632037"/>
    </source>
</evidence>
<dbReference type="Gene3D" id="3.40.50.300">
    <property type="entry name" value="P-loop containing nucleotide triphosphate hydrolases"/>
    <property type="match status" value="1"/>
</dbReference>
<dbReference type="InterPro" id="IPR027417">
    <property type="entry name" value="P-loop_NTPase"/>
</dbReference>
<comment type="caution">
    <text evidence="3">The sequence shown here is derived from an EMBL/GenBank/DDBJ whole genome shotgun (WGS) entry which is preliminary data.</text>
</comment>
<protein>
    <recommendedName>
        <fullName evidence="1">ORC1/DEAH AAA+ ATPase domain-containing protein</fullName>
    </recommendedName>
</protein>
<dbReference type="SUPFAM" id="SSF52540">
    <property type="entry name" value="P-loop containing nucleoside triphosphate hydrolases"/>
    <property type="match status" value="1"/>
</dbReference>
<dbReference type="Pfam" id="PF13401">
    <property type="entry name" value="AAA_22"/>
    <property type="match status" value="1"/>
</dbReference>
<sequence length="170" mass="19500">MRTCHPKSESKLEVAYQGPVYSKGFFSVPVESIDTYQQLRTAFLTRSIAPLGLLYGPRQFGKTTIAHRLWTSLAEDPSVLAMYLSIIPLDVKTEKDFWLALSRTIDEETTSFEEFQDMIQRSGKRLWLAIDKMDAMFKNEELTSNFMQYLLSWQSSQSFLGFLELGAVTC</sequence>
<dbReference type="Proteomes" id="UP001632037">
    <property type="component" value="Unassembled WGS sequence"/>
</dbReference>
<accession>A0ABD3F563</accession>
<evidence type="ECO:0000259" key="1">
    <source>
        <dbReference type="Pfam" id="PF13401"/>
    </source>
</evidence>
<feature type="domain" description="ORC1/DEAH AAA+ ATPase" evidence="1">
    <location>
        <begin position="50"/>
        <end position="155"/>
    </location>
</feature>
<dbReference type="AlphaFoldDB" id="A0ABD3F563"/>
<organism evidence="3 4">
    <name type="scientific">Phytophthora oleae</name>
    <dbReference type="NCBI Taxonomy" id="2107226"/>
    <lineage>
        <taxon>Eukaryota</taxon>
        <taxon>Sar</taxon>
        <taxon>Stramenopiles</taxon>
        <taxon>Oomycota</taxon>
        <taxon>Peronosporomycetes</taxon>
        <taxon>Peronosporales</taxon>
        <taxon>Peronosporaceae</taxon>
        <taxon>Phytophthora</taxon>
    </lineage>
</organism>
<reference evidence="3 4" key="1">
    <citation type="submission" date="2024-09" db="EMBL/GenBank/DDBJ databases">
        <title>Genome sequencing and assembly of Phytophthora oleae, isolate VK10A, causative agent of rot of olive drupes.</title>
        <authorList>
            <person name="Conti Taguali S."/>
            <person name="Riolo M."/>
            <person name="La Spada F."/>
            <person name="Cacciola S.O."/>
            <person name="Dionisio G."/>
        </authorList>
    </citation>
    <scope>NUCLEOTIDE SEQUENCE [LARGE SCALE GENOMIC DNA]</scope>
    <source>
        <strain evidence="3 4">VK10A</strain>
    </source>
</reference>
<name>A0ABD3F563_9STRA</name>
<keyword evidence="4" id="KW-1185">Reference proteome</keyword>
<dbReference type="EMBL" id="JBIMZQ010000034">
    <property type="protein sequence ID" value="KAL3661849.1"/>
    <property type="molecule type" value="Genomic_DNA"/>
</dbReference>